<organism evidence="2 3">
    <name type="scientific">Actinomycetospora straminea</name>
    <dbReference type="NCBI Taxonomy" id="663607"/>
    <lineage>
        <taxon>Bacteria</taxon>
        <taxon>Bacillati</taxon>
        <taxon>Actinomycetota</taxon>
        <taxon>Actinomycetes</taxon>
        <taxon>Pseudonocardiales</taxon>
        <taxon>Pseudonocardiaceae</taxon>
        <taxon>Actinomycetospora</taxon>
    </lineage>
</organism>
<protein>
    <submittedName>
        <fullName evidence="2">Uncharacterized protein</fullName>
    </submittedName>
</protein>
<proteinExistence type="predicted"/>
<dbReference type="EMBL" id="BAABHQ010000004">
    <property type="protein sequence ID" value="GAA4870123.1"/>
    <property type="molecule type" value="Genomic_DNA"/>
</dbReference>
<sequence>MVGEEQRVERVERHGLAERLDGDDPGTEPAGDPPRRRGRVSASAEAVLHAVILGE</sequence>
<gene>
    <name evidence="2" type="ORF">GCM10023203_19120</name>
</gene>
<comment type="caution">
    <text evidence="2">The sequence shown here is derived from an EMBL/GenBank/DDBJ whole genome shotgun (WGS) entry which is preliminary data.</text>
</comment>
<name>A0ABP9E5T6_9PSEU</name>
<evidence type="ECO:0000313" key="3">
    <source>
        <dbReference type="Proteomes" id="UP001500457"/>
    </source>
</evidence>
<feature type="region of interest" description="Disordered" evidence="1">
    <location>
        <begin position="1"/>
        <end position="43"/>
    </location>
</feature>
<keyword evidence="3" id="KW-1185">Reference proteome</keyword>
<dbReference type="Proteomes" id="UP001500457">
    <property type="component" value="Unassembled WGS sequence"/>
</dbReference>
<feature type="compositionally biased region" description="Basic and acidic residues" evidence="1">
    <location>
        <begin position="1"/>
        <end position="22"/>
    </location>
</feature>
<evidence type="ECO:0000313" key="2">
    <source>
        <dbReference type="EMBL" id="GAA4870123.1"/>
    </source>
</evidence>
<accession>A0ABP9E5T6</accession>
<evidence type="ECO:0000256" key="1">
    <source>
        <dbReference type="SAM" id="MobiDB-lite"/>
    </source>
</evidence>
<reference evidence="3" key="1">
    <citation type="journal article" date="2019" name="Int. J. Syst. Evol. Microbiol.">
        <title>The Global Catalogue of Microorganisms (GCM) 10K type strain sequencing project: providing services to taxonomists for standard genome sequencing and annotation.</title>
        <authorList>
            <consortium name="The Broad Institute Genomics Platform"/>
            <consortium name="The Broad Institute Genome Sequencing Center for Infectious Disease"/>
            <person name="Wu L."/>
            <person name="Ma J."/>
        </authorList>
    </citation>
    <scope>NUCLEOTIDE SEQUENCE [LARGE SCALE GENOMIC DNA]</scope>
    <source>
        <strain evidence="3">JCM 17983</strain>
    </source>
</reference>